<dbReference type="CDD" id="cd09019">
    <property type="entry name" value="galactose_mutarotase_like"/>
    <property type="match status" value="1"/>
</dbReference>
<reference evidence="12 13" key="1">
    <citation type="journal article" date="2023" name="Sci. Data">
        <title>Genome assembly of the Korean intertidal mud-creeper Batillaria attramentaria.</title>
        <authorList>
            <person name="Patra A.K."/>
            <person name="Ho P.T."/>
            <person name="Jun S."/>
            <person name="Lee S.J."/>
            <person name="Kim Y."/>
            <person name="Won Y.J."/>
        </authorList>
    </citation>
    <scope>NUCLEOTIDE SEQUENCE [LARGE SCALE GENOMIC DNA]</scope>
    <source>
        <strain evidence="12">Wonlab-2016</strain>
    </source>
</reference>
<evidence type="ECO:0000256" key="9">
    <source>
        <dbReference type="PIRNR" id="PIRNR005096"/>
    </source>
</evidence>
<dbReference type="InterPro" id="IPR047215">
    <property type="entry name" value="Galactose_mutarotase-like"/>
</dbReference>
<dbReference type="PROSITE" id="PS00545">
    <property type="entry name" value="ALDOSE_1_EPIMERASE"/>
    <property type="match status" value="1"/>
</dbReference>
<dbReference type="InterPro" id="IPR011013">
    <property type="entry name" value="Gal_mutarotase_sf_dom"/>
</dbReference>
<dbReference type="PIRSF" id="PIRSF005096">
    <property type="entry name" value="GALM"/>
    <property type="match status" value="1"/>
</dbReference>
<dbReference type="GO" id="GO:0004034">
    <property type="term" value="F:aldose 1-epimerase activity"/>
    <property type="evidence" value="ECO:0007669"/>
    <property type="project" value="UniProtKB-EC"/>
</dbReference>
<dbReference type="InterPro" id="IPR018052">
    <property type="entry name" value="Ald1_epimerase_CS"/>
</dbReference>
<keyword evidence="6 9" id="KW-0413">Isomerase</keyword>
<gene>
    <name evidence="12" type="ORF">BaRGS_00001891</name>
</gene>
<comment type="catalytic activity">
    <reaction evidence="2">
        <text>alpha-D-galactose = beta-D-galactose</text>
        <dbReference type="Rhea" id="RHEA:28675"/>
        <dbReference type="ChEBI" id="CHEBI:27667"/>
        <dbReference type="ChEBI" id="CHEBI:28061"/>
        <dbReference type="EC" id="5.1.3.3"/>
    </reaction>
    <physiologicalReaction direction="right-to-left" evidence="2">
        <dbReference type="Rhea" id="RHEA:28677"/>
    </physiologicalReaction>
</comment>
<comment type="similarity">
    <text evidence="5 9">Belongs to the aldose epimerase family.</text>
</comment>
<comment type="pathway">
    <text evidence="4 9">Carbohydrate metabolism; hexose metabolism.</text>
</comment>
<dbReference type="SUPFAM" id="SSF74650">
    <property type="entry name" value="Galactose mutarotase-like"/>
    <property type="match status" value="1"/>
</dbReference>
<dbReference type="InterPro" id="IPR014718">
    <property type="entry name" value="GH-type_carb-bd"/>
</dbReference>
<evidence type="ECO:0000256" key="1">
    <source>
        <dbReference type="ARBA" id="ARBA00001614"/>
    </source>
</evidence>
<feature type="active site" description="Proton donor" evidence="10">
    <location>
        <position position="179"/>
    </location>
</feature>
<organism evidence="12 13">
    <name type="scientific">Batillaria attramentaria</name>
    <dbReference type="NCBI Taxonomy" id="370345"/>
    <lineage>
        <taxon>Eukaryota</taxon>
        <taxon>Metazoa</taxon>
        <taxon>Spiralia</taxon>
        <taxon>Lophotrochozoa</taxon>
        <taxon>Mollusca</taxon>
        <taxon>Gastropoda</taxon>
        <taxon>Caenogastropoda</taxon>
        <taxon>Sorbeoconcha</taxon>
        <taxon>Cerithioidea</taxon>
        <taxon>Batillariidae</taxon>
        <taxon>Batillaria</taxon>
    </lineage>
</organism>
<evidence type="ECO:0000256" key="3">
    <source>
        <dbReference type="ARBA" id="ARBA00004947"/>
    </source>
</evidence>
<comment type="pathway">
    <text evidence="3">Carbohydrate metabolism; galactose metabolism.</text>
</comment>
<comment type="function">
    <text evidence="8">Mutarotase that catalyzes the interconversion of beta-D-galactose and alpha-D-galactose during galactose metabolism. Beta-D-galactose is metabolized in the liver into glucose 1-phosphate, the primary metabolic fuel, by the action of four enzymes that constitute the Leloir pathway: GALM, GALK1 (galactokinase), GALT (galactose-1-phosphate uridylyltransferase) and GALE (UDP-galactose-4'-epimerase). Involved in the maintenance of the equilibrium between the beta- and alpha-anomers of galactose, therefore ensuring a sufficient supply of the alpha-anomer for GALK1. Also active on D-glucose although shows a preference for galactose over glucose.</text>
</comment>
<dbReference type="Pfam" id="PF01263">
    <property type="entry name" value="Aldose_epim"/>
    <property type="match status" value="1"/>
</dbReference>
<dbReference type="Proteomes" id="UP001519460">
    <property type="component" value="Unassembled WGS sequence"/>
</dbReference>
<evidence type="ECO:0000256" key="6">
    <source>
        <dbReference type="ARBA" id="ARBA00023235"/>
    </source>
</evidence>
<evidence type="ECO:0000313" key="13">
    <source>
        <dbReference type="Proteomes" id="UP001519460"/>
    </source>
</evidence>
<evidence type="ECO:0000256" key="11">
    <source>
        <dbReference type="PIRSR" id="PIRSR005096-3"/>
    </source>
</evidence>
<dbReference type="EC" id="5.1.3.3" evidence="9"/>
<dbReference type="InterPro" id="IPR008183">
    <property type="entry name" value="Aldose_1/G6P_1-epimerase"/>
</dbReference>
<feature type="binding site" evidence="11">
    <location>
        <begin position="179"/>
        <end position="181"/>
    </location>
    <ligand>
        <name>beta-D-galactose</name>
        <dbReference type="ChEBI" id="CHEBI:27667"/>
    </ligand>
</feature>
<evidence type="ECO:0000256" key="10">
    <source>
        <dbReference type="PIRSR" id="PIRSR005096-1"/>
    </source>
</evidence>
<feature type="active site" description="Proton acceptor" evidence="10">
    <location>
        <position position="307"/>
    </location>
</feature>
<comment type="catalytic activity">
    <reaction evidence="1 9">
        <text>alpha-D-glucose = beta-D-glucose</text>
        <dbReference type="Rhea" id="RHEA:10264"/>
        <dbReference type="ChEBI" id="CHEBI:15903"/>
        <dbReference type="ChEBI" id="CHEBI:17925"/>
        <dbReference type="EC" id="5.1.3.3"/>
    </reaction>
</comment>
<name>A0ABD0M5M7_9CAEN</name>
<dbReference type="PANTHER" id="PTHR10091">
    <property type="entry name" value="ALDOSE-1-EPIMERASE"/>
    <property type="match status" value="1"/>
</dbReference>
<dbReference type="Gene3D" id="2.70.98.10">
    <property type="match status" value="1"/>
</dbReference>
<dbReference type="AlphaFoldDB" id="A0ABD0M5M7"/>
<proteinExistence type="inferred from homology"/>
<dbReference type="PANTHER" id="PTHR10091:SF0">
    <property type="entry name" value="GALACTOSE MUTAROTASE"/>
    <property type="match status" value="1"/>
</dbReference>
<protein>
    <recommendedName>
        <fullName evidence="9">Aldose 1-epimerase</fullName>
        <ecNumber evidence="9">5.1.3.3</ecNumber>
    </recommendedName>
</protein>
<sequence length="342" mass="37901">MPADVKQETFGQTADGRKVTRFTLRSDSGRLVVRIIDYGGIITEINVPDVKGQVADINLGFDDVAGYEADNQNLGALIGRVANNIAGGSFVMDGKTYNLFANKPPNTVHGGKEGFDKKLWDSRVDGDKLILQYISPDGEENFPGELTTTVTYRVTDADELYIEYRATTTKTTPVNFTNHAYFNLAGHDAGTLDDHVVTIHADSFLPIDKDGNPTGTEWDFRAPTRVVDRIPLVPGGIGFGHNFCLRPSSSELPRLAARVEHRPSGRYMECWTTEPGMQFYTSYYMQFMKGQGKGGAAYKPFGGFCLEAQHYPDSLHHANFPSIILKPGETYRQTTFYKFGVL</sequence>
<evidence type="ECO:0000256" key="5">
    <source>
        <dbReference type="ARBA" id="ARBA00006206"/>
    </source>
</evidence>
<keyword evidence="7 9" id="KW-0119">Carbohydrate metabolism</keyword>
<evidence type="ECO:0000256" key="2">
    <source>
        <dbReference type="ARBA" id="ARBA00001712"/>
    </source>
</evidence>
<accession>A0ABD0M5M7</accession>
<keyword evidence="13" id="KW-1185">Reference proteome</keyword>
<dbReference type="EMBL" id="JACVVK020000005">
    <property type="protein sequence ID" value="KAK7507040.1"/>
    <property type="molecule type" value="Genomic_DNA"/>
</dbReference>
<evidence type="ECO:0000256" key="7">
    <source>
        <dbReference type="ARBA" id="ARBA00023277"/>
    </source>
</evidence>
<evidence type="ECO:0000313" key="12">
    <source>
        <dbReference type="EMBL" id="KAK7507040.1"/>
    </source>
</evidence>
<dbReference type="NCBIfam" id="NF008277">
    <property type="entry name" value="PRK11055.1"/>
    <property type="match status" value="1"/>
</dbReference>
<evidence type="ECO:0000256" key="4">
    <source>
        <dbReference type="ARBA" id="ARBA00005028"/>
    </source>
</evidence>
<dbReference type="InterPro" id="IPR015443">
    <property type="entry name" value="Aldose_1-epimerase"/>
</dbReference>
<comment type="caution">
    <text evidence="12">The sequence shown here is derived from an EMBL/GenBank/DDBJ whole genome shotgun (WGS) entry which is preliminary data.</text>
</comment>
<evidence type="ECO:0000256" key="8">
    <source>
        <dbReference type="ARBA" id="ARBA00045743"/>
    </source>
</evidence>